<dbReference type="SUPFAM" id="SSF103473">
    <property type="entry name" value="MFS general substrate transporter"/>
    <property type="match status" value="1"/>
</dbReference>
<dbReference type="Proteomes" id="UP000325289">
    <property type="component" value="Unassembled WGS sequence"/>
</dbReference>
<feature type="transmembrane region" description="Helical" evidence="4">
    <location>
        <begin position="167"/>
        <end position="188"/>
    </location>
</feature>
<dbReference type="RefSeq" id="WP_149754305.1">
    <property type="nucleotide sequence ID" value="NZ_FOMS01000001.1"/>
</dbReference>
<feature type="domain" description="Major facilitator superfamily (MFS) profile" evidence="5">
    <location>
        <begin position="197"/>
        <end position="423"/>
    </location>
</feature>
<protein>
    <recommendedName>
        <fullName evidence="5">Major facilitator superfamily (MFS) profile domain-containing protein</fullName>
    </recommendedName>
</protein>
<keyword evidence="1 4" id="KW-0812">Transmembrane</keyword>
<keyword evidence="2 4" id="KW-1133">Transmembrane helix</keyword>
<evidence type="ECO:0000259" key="5">
    <source>
        <dbReference type="PROSITE" id="PS50850"/>
    </source>
</evidence>
<evidence type="ECO:0000256" key="2">
    <source>
        <dbReference type="ARBA" id="ARBA00022989"/>
    </source>
</evidence>
<keyword evidence="7" id="KW-1185">Reference proteome</keyword>
<evidence type="ECO:0000313" key="6">
    <source>
        <dbReference type="EMBL" id="SFD54734.1"/>
    </source>
</evidence>
<organism evidence="6 7">
    <name type="scientific">Roseivivax sediminis</name>
    <dbReference type="NCBI Taxonomy" id="936889"/>
    <lineage>
        <taxon>Bacteria</taxon>
        <taxon>Pseudomonadati</taxon>
        <taxon>Pseudomonadota</taxon>
        <taxon>Alphaproteobacteria</taxon>
        <taxon>Rhodobacterales</taxon>
        <taxon>Roseobacteraceae</taxon>
        <taxon>Roseivivax</taxon>
    </lineage>
</organism>
<feature type="transmembrane region" description="Helical" evidence="4">
    <location>
        <begin position="124"/>
        <end position="146"/>
    </location>
</feature>
<dbReference type="AlphaFoldDB" id="A0A1I1T7X8"/>
<evidence type="ECO:0000256" key="3">
    <source>
        <dbReference type="ARBA" id="ARBA00023136"/>
    </source>
</evidence>
<name>A0A1I1T7X8_9RHOB</name>
<feature type="transmembrane region" description="Helical" evidence="4">
    <location>
        <begin position="301"/>
        <end position="322"/>
    </location>
</feature>
<feature type="transmembrane region" description="Helical" evidence="4">
    <location>
        <begin position="328"/>
        <end position="345"/>
    </location>
</feature>
<keyword evidence="3 4" id="KW-0472">Membrane</keyword>
<dbReference type="Pfam" id="PF07690">
    <property type="entry name" value="MFS_1"/>
    <property type="match status" value="1"/>
</dbReference>
<feature type="transmembrane region" description="Helical" evidence="4">
    <location>
        <begin position="98"/>
        <end position="118"/>
    </location>
</feature>
<sequence length="423" mass="43283">MVDAPDAEVREVYGTLTGAEEGADAREARNGLRHMVSLSVQKVADGLIEPKLVLAWLMNAVGAPAFLVSALVPIREAGALLPQVFLAGVVEARRIRKWVWVAGCAMQGVGAAGIAASALLFEGWAAGIAICLCLAVLALARAACSVSYKDILGKSVGKTRRGAVKGVAGSASSAAVVVFALLLVSGLLQDTGPLIAAVALAAGLWLLAALVFATLEERASEPQARQALDLTPLRNDPQFRRFIAARGALTATALAPPYLVLLTGGDGALQRLGALLLASAAAAFVSSYVWGRLSDRSSRQVLIVAGLAGALSMAAAALAGAFGWTEGLVAAPLILFVMQIAYQGVREARGTYLVDMAPKEARSTYAAIANTSIGLLLLAAGALGGALTVGGAIWALSGFALLSAIGAWIALGLHEVEKSEDPD</sequence>
<feature type="transmembrane region" description="Helical" evidence="4">
    <location>
        <begin position="53"/>
        <end position="74"/>
    </location>
</feature>
<evidence type="ECO:0000313" key="7">
    <source>
        <dbReference type="Proteomes" id="UP000325289"/>
    </source>
</evidence>
<evidence type="ECO:0000256" key="1">
    <source>
        <dbReference type="ARBA" id="ARBA00022692"/>
    </source>
</evidence>
<reference evidence="6 7" key="1">
    <citation type="submission" date="2016-10" db="EMBL/GenBank/DDBJ databases">
        <authorList>
            <person name="Varghese N."/>
            <person name="Submissions S."/>
        </authorList>
    </citation>
    <scope>NUCLEOTIDE SEQUENCE [LARGE SCALE GENOMIC DNA]</scope>
    <source>
        <strain evidence="7">YIM D21,KCTC 23444,ACCC 10710</strain>
    </source>
</reference>
<accession>A0A1I1T7X8</accession>
<dbReference type="InterPro" id="IPR052528">
    <property type="entry name" value="Sugar_transport-like"/>
</dbReference>
<dbReference type="GO" id="GO:0022857">
    <property type="term" value="F:transmembrane transporter activity"/>
    <property type="evidence" value="ECO:0007669"/>
    <property type="project" value="InterPro"/>
</dbReference>
<dbReference type="InterPro" id="IPR020846">
    <property type="entry name" value="MFS_dom"/>
</dbReference>
<dbReference type="InterPro" id="IPR036259">
    <property type="entry name" value="MFS_trans_sf"/>
</dbReference>
<feature type="transmembrane region" description="Helical" evidence="4">
    <location>
        <begin position="393"/>
        <end position="413"/>
    </location>
</feature>
<evidence type="ECO:0000256" key="4">
    <source>
        <dbReference type="SAM" id="Phobius"/>
    </source>
</evidence>
<dbReference type="OrthoDB" id="1117124at2"/>
<proteinExistence type="predicted"/>
<feature type="transmembrane region" description="Helical" evidence="4">
    <location>
        <begin position="243"/>
        <end position="262"/>
    </location>
</feature>
<dbReference type="EMBL" id="FOMS01000001">
    <property type="protein sequence ID" value="SFD54734.1"/>
    <property type="molecule type" value="Genomic_DNA"/>
</dbReference>
<feature type="transmembrane region" description="Helical" evidence="4">
    <location>
        <begin position="268"/>
        <end position="289"/>
    </location>
</feature>
<dbReference type="Gene3D" id="1.20.1250.20">
    <property type="entry name" value="MFS general substrate transporter like domains"/>
    <property type="match status" value="1"/>
</dbReference>
<dbReference type="PANTHER" id="PTHR23526">
    <property type="entry name" value="INTEGRAL MEMBRANE TRANSPORT PROTEIN-RELATED"/>
    <property type="match status" value="1"/>
</dbReference>
<feature type="transmembrane region" description="Helical" evidence="4">
    <location>
        <begin position="194"/>
        <end position="215"/>
    </location>
</feature>
<feature type="transmembrane region" description="Helical" evidence="4">
    <location>
        <begin position="365"/>
        <end position="387"/>
    </location>
</feature>
<dbReference type="PANTHER" id="PTHR23526:SF4">
    <property type="entry name" value="INTEGRAL MEMBRANE TRANSPORT PROTEIN"/>
    <property type="match status" value="1"/>
</dbReference>
<dbReference type="InterPro" id="IPR011701">
    <property type="entry name" value="MFS"/>
</dbReference>
<gene>
    <name evidence="6" type="ORF">SAMN04515678_101523</name>
</gene>
<dbReference type="PROSITE" id="PS50850">
    <property type="entry name" value="MFS"/>
    <property type="match status" value="1"/>
</dbReference>